<evidence type="ECO:0000313" key="1">
    <source>
        <dbReference type="EMBL" id="SMO74661.1"/>
    </source>
</evidence>
<gene>
    <name evidence="1" type="ORF">SAMN06269117_12513</name>
</gene>
<dbReference type="Proteomes" id="UP000317315">
    <property type="component" value="Unassembled WGS sequence"/>
</dbReference>
<dbReference type="EMBL" id="FXTM01000025">
    <property type="protein sequence ID" value="SMO74661.1"/>
    <property type="molecule type" value="Genomic_DNA"/>
</dbReference>
<sequence length="85" mass="9507">MENRQVLKELKLSDGRKAVVYEGTGEDFLTAVEIAQETGGGFKEAILTLMEQLIEIDGKRVTAEELKKLPLSDFARLYTVFQQTG</sequence>
<name>A0A521DU67_9BACT</name>
<evidence type="ECO:0008006" key="3">
    <source>
        <dbReference type="Google" id="ProtNLM"/>
    </source>
</evidence>
<dbReference type="AlphaFoldDB" id="A0A521DU67"/>
<dbReference type="RefSeq" id="WP_142936107.1">
    <property type="nucleotide sequence ID" value="NZ_FXTM01000025.1"/>
</dbReference>
<organism evidence="1 2">
    <name type="scientific">Balnearium lithotrophicum</name>
    <dbReference type="NCBI Taxonomy" id="223788"/>
    <lineage>
        <taxon>Bacteria</taxon>
        <taxon>Pseudomonadati</taxon>
        <taxon>Aquificota</taxon>
        <taxon>Aquificia</taxon>
        <taxon>Desulfurobacteriales</taxon>
        <taxon>Desulfurobacteriaceae</taxon>
        <taxon>Balnearium</taxon>
    </lineage>
</organism>
<accession>A0A521DU67</accession>
<reference evidence="1 2" key="1">
    <citation type="submission" date="2017-05" db="EMBL/GenBank/DDBJ databases">
        <authorList>
            <person name="Varghese N."/>
            <person name="Submissions S."/>
        </authorList>
    </citation>
    <scope>NUCLEOTIDE SEQUENCE [LARGE SCALE GENOMIC DNA]</scope>
    <source>
        <strain evidence="1 2">DSM 16304</strain>
    </source>
</reference>
<protein>
    <recommendedName>
        <fullName evidence="3">Phage tail assembly chaperone protein, E, or 41 or 14</fullName>
    </recommendedName>
</protein>
<keyword evidence="2" id="KW-1185">Reference proteome</keyword>
<evidence type="ECO:0000313" key="2">
    <source>
        <dbReference type="Proteomes" id="UP000317315"/>
    </source>
</evidence>
<proteinExistence type="predicted"/>